<evidence type="ECO:0000313" key="3">
    <source>
        <dbReference type="Proteomes" id="UP001142610"/>
    </source>
</evidence>
<dbReference type="PANTHER" id="PTHR43058:SF1">
    <property type="entry name" value="DUF427 DOMAIN-CONTAINING PROTEIN"/>
    <property type="match status" value="1"/>
</dbReference>
<dbReference type="PANTHER" id="PTHR43058">
    <property type="entry name" value="SLR0655 PROTEIN"/>
    <property type="match status" value="1"/>
</dbReference>
<dbReference type="Pfam" id="PF04248">
    <property type="entry name" value="NTP_transf_9"/>
    <property type="match status" value="1"/>
</dbReference>
<name>A0A9X2RGN4_9PROT</name>
<accession>A0A9X2RGN4</accession>
<reference evidence="2" key="1">
    <citation type="submission" date="2022-07" db="EMBL/GenBank/DDBJ databases">
        <title>Parvularcula maris sp. nov., an algicidal bacterium isolated from seawater.</title>
        <authorList>
            <person name="Li F."/>
        </authorList>
    </citation>
    <scope>NUCLEOTIDE SEQUENCE</scope>
    <source>
        <strain evidence="2">BGMRC 0090</strain>
    </source>
</reference>
<dbReference type="EMBL" id="JANIBC010000001">
    <property type="protein sequence ID" value="MCQ8184125.1"/>
    <property type="molecule type" value="Genomic_DNA"/>
</dbReference>
<dbReference type="InterPro" id="IPR038694">
    <property type="entry name" value="DUF427_sf"/>
</dbReference>
<dbReference type="InterPro" id="IPR007361">
    <property type="entry name" value="DUF427"/>
</dbReference>
<gene>
    <name evidence="2" type="ORF">NOG11_01875</name>
</gene>
<dbReference type="RefSeq" id="WP_256617932.1">
    <property type="nucleotide sequence ID" value="NZ_JANIBC010000001.1"/>
</dbReference>
<evidence type="ECO:0000313" key="2">
    <source>
        <dbReference type="EMBL" id="MCQ8184125.1"/>
    </source>
</evidence>
<dbReference type="AlphaFoldDB" id="A0A9X2RGN4"/>
<dbReference type="Gene3D" id="2.170.150.40">
    <property type="entry name" value="Domain of unknown function (DUF427)"/>
    <property type="match status" value="1"/>
</dbReference>
<keyword evidence="3" id="KW-1185">Reference proteome</keyword>
<proteinExistence type="predicted"/>
<dbReference type="Proteomes" id="UP001142610">
    <property type="component" value="Unassembled WGS sequence"/>
</dbReference>
<comment type="caution">
    <text evidence="2">The sequence shown here is derived from an EMBL/GenBank/DDBJ whole genome shotgun (WGS) entry which is preliminary data.</text>
</comment>
<protein>
    <submittedName>
        <fullName evidence="2">DUF427 domain-containing protein</fullName>
    </submittedName>
</protein>
<feature type="domain" description="DUF427" evidence="1">
    <location>
        <begin position="57"/>
        <end position="151"/>
    </location>
</feature>
<organism evidence="2 3">
    <name type="scientific">Parvularcula maris</name>
    <dbReference type="NCBI Taxonomy" id="2965077"/>
    <lineage>
        <taxon>Bacteria</taxon>
        <taxon>Pseudomonadati</taxon>
        <taxon>Pseudomonadota</taxon>
        <taxon>Alphaproteobacteria</taxon>
        <taxon>Parvularculales</taxon>
        <taxon>Parvularculaceae</taxon>
        <taxon>Parvularcula</taxon>
    </lineage>
</organism>
<evidence type="ECO:0000259" key="1">
    <source>
        <dbReference type="Pfam" id="PF04248"/>
    </source>
</evidence>
<sequence>MADLPDNPAFIRRLAAHRESWMDAPHPAHIETPGPGQESVWDYPRPPEVREAEAPLKVVFGGEVVAETSRGLKVVETAGAPVYHFPPEDVRKELLTPSPGSTFCEWKGEAAYFDLTVNGQTAKRAVYCYPDPLDDLGQGFSRIAGWYVFYAGAMDEVWVGEERATPQPGGYYAGWVTSRITGPIKGAPGSEGW</sequence>